<dbReference type="Proteomes" id="UP001596145">
    <property type="component" value="Unassembled WGS sequence"/>
</dbReference>
<gene>
    <name evidence="1" type="ORF">ACFPJA_12225</name>
</gene>
<sequence length="78" mass="8651">MSDTECCVVCGAPREEFIQAVLIGELTVAEVNYDREEEDLEPICGRHDCKIAVSEELIDMYGTLSKAARFGGPGWRNL</sequence>
<reference evidence="1 2" key="1">
    <citation type="journal article" date="2019" name="Int. J. Syst. Evol. Microbiol.">
        <title>The Global Catalogue of Microorganisms (GCM) 10K type strain sequencing project: providing services to taxonomists for standard genome sequencing and annotation.</title>
        <authorList>
            <consortium name="The Broad Institute Genomics Platform"/>
            <consortium name="The Broad Institute Genome Sequencing Center for Infectious Disease"/>
            <person name="Wu L."/>
            <person name="Ma J."/>
        </authorList>
    </citation>
    <scope>NUCLEOTIDE SEQUENCE [LARGE SCALE GENOMIC DNA]</scope>
    <source>
        <strain evidence="1 2">CGMCC 1.16026</strain>
    </source>
</reference>
<evidence type="ECO:0000313" key="1">
    <source>
        <dbReference type="EMBL" id="MFC5135478.1"/>
    </source>
</evidence>
<dbReference type="RefSeq" id="WP_136516516.1">
    <property type="nucleotide sequence ID" value="NZ_JBHSKV010000017.1"/>
</dbReference>
<dbReference type="AlphaFoldDB" id="A0ABD5QT83"/>
<evidence type="ECO:0000313" key="2">
    <source>
        <dbReference type="Proteomes" id="UP001596145"/>
    </source>
</evidence>
<evidence type="ECO:0008006" key="3">
    <source>
        <dbReference type="Google" id="ProtNLM"/>
    </source>
</evidence>
<accession>A0ABD5QT83</accession>
<organism evidence="1 2">
    <name type="scientific">Halorubrum glutamatedens</name>
    <dbReference type="NCBI Taxonomy" id="2707018"/>
    <lineage>
        <taxon>Archaea</taxon>
        <taxon>Methanobacteriati</taxon>
        <taxon>Methanobacteriota</taxon>
        <taxon>Stenosarchaea group</taxon>
        <taxon>Halobacteria</taxon>
        <taxon>Halobacteriales</taxon>
        <taxon>Haloferacaceae</taxon>
        <taxon>Halorubrum</taxon>
    </lineage>
</organism>
<keyword evidence="2" id="KW-1185">Reference proteome</keyword>
<name>A0ABD5QT83_9EURY</name>
<protein>
    <recommendedName>
        <fullName evidence="3">(2Fe-2S)-binding protein</fullName>
    </recommendedName>
</protein>
<dbReference type="EMBL" id="JBHSKV010000017">
    <property type="protein sequence ID" value="MFC5135478.1"/>
    <property type="molecule type" value="Genomic_DNA"/>
</dbReference>
<proteinExistence type="predicted"/>
<comment type="caution">
    <text evidence="1">The sequence shown here is derived from an EMBL/GenBank/DDBJ whole genome shotgun (WGS) entry which is preliminary data.</text>
</comment>